<proteinExistence type="predicted"/>
<evidence type="ECO:0000313" key="5">
    <source>
        <dbReference type="Proteomes" id="UP000230683"/>
    </source>
</evidence>
<keyword evidence="1" id="KW-0479">Metal-binding</keyword>
<keyword evidence="2" id="KW-0378">Hydrolase</keyword>
<dbReference type="PANTHER" id="PTHR11845:SF13">
    <property type="entry name" value="5'-DEOXYNUCLEOTIDASE HDDC2"/>
    <property type="match status" value="1"/>
</dbReference>
<dbReference type="AlphaFoldDB" id="A0A2M7X5J1"/>
<dbReference type="PANTHER" id="PTHR11845">
    <property type="entry name" value="5'-DEOXYNUCLEOTIDASE HDDC2"/>
    <property type="match status" value="1"/>
</dbReference>
<dbReference type="EMBL" id="PFWY01000010">
    <property type="protein sequence ID" value="PJA41434.1"/>
    <property type="molecule type" value="Genomic_DNA"/>
</dbReference>
<dbReference type="SUPFAM" id="SSF109604">
    <property type="entry name" value="HD-domain/PDEase-like"/>
    <property type="match status" value="1"/>
</dbReference>
<comment type="caution">
    <text evidence="4">The sequence shown here is derived from an EMBL/GenBank/DDBJ whole genome shotgun (WGS) entry which is preliminary data.</text>
</comment>
<dbReference type="InterPro" id="IPR006674">
    <property type="entry name" value="HD_domain"/>
</dbReference>
<protein>
    <recommendedName>
        <fullName evidence="3">HD domain-containing protein</fullName>
    </recommendedName>
</protein>
<dbReference type="Gene3D" id="1.10.3210.10">
    <property type="entry name" value="Hypothetical protein af1432"/>
    <property type="match status" value="1"/>
</dbReference>
<dbReference type="GO" id="GO:0046872">
    <property type="term" value="F:metal ion binding"/>
    <property type="evidence" value="ECO:0007669"/>
    <property type="project" value="UniProtKB-KW"/>
</dbReference>
<accession>A0A2M7X5J1</accession>
<gene>
    <name evidence="4" type="ORF">CO178_00190</name>
</gene>
<dbReference type="GO" id="GO:0005737">
    <property type="term" value="C:cytoplasm"/>
    <property type="evidence" value="ECO:0007669"/>
    <property type="project" value="TreeGrafter"/>
</dbReference>
<name>A0A2M7X5J1_UNCKA</name>
<reference evidence="5" key="1">
    <citation type="submission" date="2017-09" db="EMBL/GenBank/DDBJ databases">
        <title>Depth-based differentiation of microbial function through sediment-hosted aquifers and enrichment of novel symbionts in the deep terrestrial subsurface.</title>
        <authorList>
            <person name="Probst A.J."/>
            <person name="Ladd B."/>
            <person name="Jarett J.K."/>
            <person name="Geller-Mcgrath D.E."/>
            <person name="Sieber C.M.K."/>
            <person name="Emerson J.B."/>
            <person name="Anantharaman K."/>
            <person name="Thomas B.C."/>
            <person name="Malmstrom R."/>
            <person name="Stieglmeier M."/>
            <person name="Klingl A."/>
            <person name="Woyke T."/>
            <person name="Ryan C.M."/>
            <person name="Banfield J.F."/>
        </authorList>
    </citation>
    <scope>NUCLEOTIDE SEQUENCE [LARGE SCALE GENOMIC DNA]</scope>
</reference>
<dbReference type="InterPro" id="IPR039356">
    <property type="entry name" value="YfbR/HDDC2"/>
</dbReference>
<evidence type="ECO:0000256" key="2">
    <source>
        <dbReference type="ARBA" id="ARBA00022801"/>
    </source>
</evidence>
<dbReference type="Pfam" id="PF13023">
    <property type="entry name" value="HD_3"/>
    <property type="match status" value="1"/>
</dbReference>
<organism evidence="4 5">
    <name type="scientific">candidate division WWE3 bacterium CG_4_9_14_3_um_filter_34_6</name>
    <dbReference type="NCBI Taxonomy" id="1975079"/>
    <lineage>
        <taxon>Bacteria</taxon>
        <taxon>Katanobacteria</taxon>
    </lineage>
</organism>
<feature type="domain" description="HD" evidence="3">
    <location>
        <begin position="14"/>
        <end position="154"/>
    </location>
</feature>
<dbReference type="GO" id="GO:0002953">
    <property type="term" value="F:5'-deoxynucleotidase activity"/>
    <property type="evidence" value="ECO:0007669"/>
    <property type="project" value="InterPro"/>
</dbReference>
<evidence type="ECO:0000256" key="1">
    <source>
        <dbReference type="ARBA" id="ARBA00022723"/>
    </source>
</evidence>
<evidence type="ECO:0000259" key="3">
    <source>
        <dbReference type="Pfam" id="PF13023"/>
    </source>
</evidence>
<evidence type="ECO:0000313" key="4">
    <source>
        <dbReference type="EMBL" id="PJA41434.1"/>
    </source>
</evidence>
<dbReference type="Proteomes" id="UP000230683">
    <property type="component" value="Unassembled WGS sequence"/>
</dbReference>
<sequence length="190" mass="22284">MLNGQVEFCHKLASVKFLERYSNNPFVKKKDTVASHTWRVAILALIMKEEFEKEGIDFTQLMSLILVHGFMEFGNKNVKALGFRDRKEKAEIEKENAQNLFAGYHDTQWGKRLFALVLEMLNPNTQESLIAKTLDNYESNMHVVEEVEPLKDKDHCKRTIEYIERRRGIDKVLDQLIKVQLKEIENISRK</sequence>